<dbReference type="EC" id="3.1.3.16" evidence="2"/>
<gene>
    <name evidence="2" type="ORF">HNR39_000720</name>
</gene>
<dbReference type="CDD" id="cd00143">
    <property type="entry name" value="PP2Cc"/>
    <property type="match status" value="1"/>
</dbReference>
<organism evidence="2 3">
    <name type="scientific">Glaciimonas immobilis</name>
    <dbReference type="NCBI Taxonomy" id="728004"/>
    <lineage>
        <taxon>Bacteria</taxon>
        <taxon>Pseudomonadati</taxon>
        <taxon>Pseudomonadota</taxon>
        <taxon>Betaproteobacteria</taxon>
        <taxon>Burkholderiales</taxon>
        <taxon>Oxalobacteraceae</taxon>
        <taxon>Glaciimonas</taxon>
    </lineage>
</organism>
<keyword evidence="3" id="KW-1185">Reference proteome</keyword>
<dbReference type="Gene3D" id="3.60.40.10">
    <property type="entry name" value="PPM-type phosphatase domain"/>
    <property type="match status" value="1"/>
</dbReference>
<dbReference type="AlphaFoldDB" id="A0A840RQN0"/>
<dbReference type="Proteomes" id="UP000571084">
    <property type="component" value="Unassembled WGS sequence"/>
</dbReference>
<name>A0A840RQN0_9BURK</name>
<evidence type="ECO:0000313" key="2">
    <source>
        <dbReference type="EMBL" id="MBB5198910.1"/>
    </source>
</evidence>
<comment type="caution">
    <text evidence="2">The sequence shown here is derived from an EMBL/GenBank/DDBJ whole genome shotgun (WGS) entry which is preliminary data.</text>
</comment>
<reference evidence="2 3" key="1">
    <citation type="submission" date="2020-08" db="EMBL/GenBank/DDBJ databases">
        <title>Genomic Encyclopedia of Type Strains, Phase IV (KMG-IV): sequencing the most valuable type-strain genomes for metagenomic binning, comparative biology and taxonomic classification.</title>
        <authorList>
            <person name="Goeker M."/>
        </authorList>
    </citation>
    <scope>NUCLEOTIDE SEQUENCE [LARGE SCALE GENOMIC DNA]</scope>
    <source>
        <strain evidence="2 3">DSM 23240</strain>
    </source>
</reference>
<evidence type="ECO:0000259" key="1">
    <source>
        <dbReference type="PROSITE" id="PS51746"/>
    </source>
</evidence>
<proteinExistence type="predicted"/>
<dbReference type="Pfam" id="PF00481">
    <property type="entry name" value="PP2C"/>
    <property type="match status" value="1"/>
</dbReference>
<keyword evidence="2" id="KW-0378">Hydrolase</keyword>
<dbReference type="InterPro" id="IPR036457">
    <property type="entry name" value="PPM-type-like_dom_sf"/>
</dbReference>
<dbReference type="EMBL" id="JACHHQ010000001">
    <property type="protein sequence ID" value="MBB5198910.1"/>
    <property type="molecule type" value="Genomic_DNA"/>
</dbReference>
<accession>A0A840RQN0</accession>
<feature type="domain" description="PPM-type phosphatase" evidence="1">
    <location>
        <begin position="1"/>
        <end position="192"/>
    </location>
</feature>
<dbReference type="SUPFAM" id="SSF81606">
    <property type="entry name" value="PP2C-like"/>
    <property type="match status" value="1"/>
</dbReference>
<evidence type="ECO:0000313" key="3">
    <source>
        <dbReference type="Proteomes" id="UP000571084"/>
    </source>
</evidence>
<protein>
    <submittedName>
        <fullName evidence="2">Protein phosphatase</fullName>
        <ecNumber evidence="2">3.1.3.16</ecNumber>
    </submittedName>
</protein>
<dbReference type="InterPro" id="IPR001932">
    <property type="entry name" value="PPM-type_phosphatase-like_dom"/>
</dbReference>
<dbReference type="RefSeq" id="WP_311734801.1">
    <property type="nucleotide sequence ID" value="NZ_JAAOZT010000002.1"/>
</dbReference>
<dbReference type="SMART" id="SM00331">
    <property type="entry name" value="PP2C_SIG"/>
    <property type="match status" value="1"/>
</dbReference>
<dbReference type="GO" id="GO:0004722">
    <property type="term" value="F:protein serine/threonine phosphatase activity"/>
    <property type="evidence" value="ECO:0007669"/>
    <property type="project" value="UniProtKB-EC"/>
</dbReference>
<sequence length="302" mass="33672">MHTIGTLFKKTAQPYIKNPDLFLKESFLAAHMAIHNYCEAHNLPETPRTTVVACLIQHNSASWAHCGDSRLYWMRRGRIRERTRDHSRIEMLIALGKADPAKRATHPDRNKLFNCLGADQVPKVELSRPVSLQAGDVMLLCSDGLWSMLPDHELVKFFQNDIISNVIPALIRSAVSIAGKRSDNVTALAMLWEGTGNADAQSTYTPSTGILTDALPKARLPTTILSSENASSSIAHANDILNDAEIAKRQKKSGALWNNLRQRSVASFPKILPRNNNAFCIKYNFSSQWPCRRRLARGAPHP</sequence>
<dbReference type="PROSITE" id="PS51746">
    <property type="entry name" value="PPM_2"/>
    <property type="match status" value="1"/>
</dbReference>